<evidence type="ECO:0000313" key="2">
    <source>
        <dbReference type="EMBL" id="MEQ2190945.1"/>
    </source>
</evidence>
<protein>
    <submittedName>
        <fullName evidence="2">Uncharacterized protein</fullName>
    </submittedName>
</protein>
<proteinExistence type="predicted"/>
<feature type="region of interest" description="Disordered" evidence="1">
    <location>
        <begin position="1"/>
        <end position="21"/>
    </location>
</feature>
<comment type="caution">
    <text evidence="2">The sequence shown here is derived from an EMBL/GenBank/DDBJ whole genome shotgun (WGS) entry which is preliminary data.</text>
</comment>
<feature type="compositionally biased region" description="Basic and acidic residues" evidence="1">
    <location>
        <begin position="48"/>
        <end position="60"/>
    </location>
</feature>
<name>A0ABV0Q580_9TELE</name>
<dbReference type="EMBL" id="JAHRIN010000323">
    <property type="protein sequence ID" value="MEQ2190945.1"/>
    <property type="molecule type" value="Genomic_DNA"/>
</dbReference>
<feature type="region of interest" description="Disordered" evidence="1">
    <location>
        <begin position="48"/>
        <end position="83"/>
    </location>
</feature>
<organism evidence="2 3">
    <name type="scientific">Xenoophorus captivus</name>
    <dbReference type="NCBI Taxonomy" id="1517983"/>
    <lineage>
        <taxon>Eukaryota</taxon>
        <taxon>Metazoa</taxon>
        <taxon>Chordata</taxon>
        <taxon>Craniata</taxon>
        <taxon>Vertebrata</taxon>
        <taxon>Euteleostomi</taxon>
        <taxon>Actinopterygii</taxon>
        <taxon>Neopterygii</taxon>
        <taxon>Teleostei</taxon>
        <taxon>Neoteleostei</taxon>
        <taxon>Acanthomorphata</taxon>
        <taxon>Ovalentaria</taxon>
        <taxon>Atherinomorphae</taxon>
        <taxon>Cyprinodontiformes</taxon>
        <taxon>Goodeidae</taxon>
        <taxon>Xenoophorus</taxon>
    </lineage>
</organism>
<evidence type="ECO:0000256" key="1">
    <source>
        <dbReference type="SAM" id="MobiDB-lite"/>
    </source>
</evidence>
<keyword evidence="3" id="KW-1185">Reference proteome</keyword>
<feature type="compositionally biased region" description="Polar residues" evidence="1">
    <location>
        <begin position="1"/>
        <end position="13"/>
    </location>
</feature>
<reference evidence="2 3" key="1">
    <citation type="submission" date="2021-06" db="EMBL/GenBank/DDBJ databases">
        <authorList>
            <person name="Palmer J.M."/>
        </authorList>
    </citation>
    <scope>NUCLEOTIDE SEQUENCE [LARGE SCALE GENOMIC DNA]</scope>
    <source>
        <strain evidence="2 3">XC_2019</strain>
        <tissue evidence="2">Muscle</tissue>
    </source>
</reference>
<accession>A0ABV0Q580</accession>
<evidence type="ECO:0000313" key="3">
    <source>
        <dbReference type="Proteomes" id="UP001434883"/>
    </source>
</evidence>
<sequence length="83" mass="9153">MNQTEQLTRTGNSDDYIATRPPIGQARQMNLKGRALVGCLDACPRPREQSRAVCGPEKKQASLRRSSLVRNHSKSLHPSLLVG</sequence>
<gene>
    <name evidence="2" type="ORF">XENOCAPTIV_015704</name>
</gene>
<dbReference type="Proteomes" id="UP001434883">
    <property type="component" value="Unassembled WGS sequence"/>
</dbReference>